<dbReference type="CDD" id="cd00798">
    <property type="entry name" value="INT_XerDC_C"/>
    <property type="match status" value="1"/>
</dbReference>
<evidence type="ECO:0000256" key="2">
    <source>
        <dbReference type="ARBA" id="ARBA00022908"/>
    </source>
</evidence>
<evidence type="ECO:0008006" key="10">
    <source>
        <dbReference type="Google" id="ProtNLM"/>
    </source>
</evidence>
<evidence type="ECO:0000256" key="3">
    <source>
        <dbReference type="ARBA" id="ARBA00023125"/>
    </source>
</evidence>
<reference evidence="8 9" key="1">
    <citation type="submission" date="2017-09" db="EMBL/GenBank/DDBJ databases">
        <title>Depth-based differentiation of microbial function through sediment-hosted aquifers and enrichment of novel symbionts in the deep terrestrial subsurface.</title>
        <authorList>
            <person name="Probst A.J."/>
            <person name="Ladd B."/>
            <person name="Jarett J.K."/>
            <person name="Geller-Mcgrath D.E."/>
            <person name="Sieber C.M."/>
            <person name="Emerson J.B."/>
            <person name="Anantharaman K."/>
            <person name="Thomas B.C."/>
            <person name="Malmstrom R."/>
            <person name="Stieglmeier M."/>
            <person name="Klingl A."/>
            <person name="Woyke T."/>
            <person name="Ryan C.M."/>
            <person name="Banfield J.F."/>
        </authorList>
    </citation>
    <scope>NUCLEOTIDE SEQUENCE [LARGE SCALE GENOMIC DNA]</scope>
    <source>
        <strain evidence="8">CG10_big_fil_rev_8_21_14_0_10_50_16</strain>
    </source>
</reference>
<evidence type="ECO:0000256" key="4">
    <source>
        <dbReference type="ARBA" id="ARBA00023172"/>
    </source>
</evidence>
<evidence type="ECO:0000256" key="1">
    <source>
        <dbReference type="ARBA" id="ARBA00008857"/>
    </source>
</evidence>
<dbReference type="GO" id="GO:0015074">
    <property type="term" value="P:DNA integration"/>
    <property type="evidence" value="ECO:0007669"/>
    <property type="project" value="UniProtKB-KW"/>
</dbReference>
<dbReference type="InterPro" id="IPR050090">
    <property type="entry name" value="Tyrosine_recombinase_XerCD"/>
</dbReference>
<dbReference type="InterPro" id="IPR010998">
    <property type="entry name" value="Integrase_recombinase_N"/>
</dbReference>
<dbReference type="Proteomes" id="UP000230084">
    <property type="component" value="Unassembled WGS sequence"/>
</dbReference>
<dbReference type="PROSITE" id="PS51900">
    <property type="entry name" value="CB"/>
    <property type="match status" value="1"/>
</dbReference>
<keyword evidence="4" id="KW-0233">DNA recombination</keyword>
<dbReference type="PANTHER" id="PTHR30349:SF41">
    <property type="entry name" value="INTEGRASE_RECOMBINASE PROTEIN MJ0367-RELATED"/>
    <property type="match status" value="1"/>
</dbReference>
<dbReference type="InterPro" id="IPR013762">
    <property type="entry name" value="Integrase-like_cat_sf"/>
</dbReference>
<evidence type="ECO:0000259" key="7">
    <source>
        <dbReference type="PROSITE" id="PS51900"/>
    </source>
</evidence>
<dbReference type="Pfam" id="PF02899">
    <property type="entry name" value="Phage_int_SAM_1"/>
    <property type="match status" value="1"/>
</dbReference>
<gene>
    <name evidence="8" type="ORF">COV06_03095</name>
</gene>
<dbReference type="SUPFAM" id="SSF47823">
    <property type="entry name" value="lambda integrase-like, N-terminal domain"/>
    <property type="match status" value="1"/>
</dbReference>
<dbReference type="Gene3D" id="1.10.150.130">
    <property type="match status" value="1"/>
</dbReference>
<evidence type="ECO:0000259" key="6">
    <source>
        <dbReference type="PROSITE" id="PS51898"/>
    </source>
</evidence>
<protein>
    <recommendedName>
        <fullName evidence="10">Tyrosine recombinase XerC</fullName>
    </recommendedName>
</protein>
<dbReference type="InterPro" id="IPR002104">
    <property type="entry name" value="Integrase_catalytic"/>
</dbReference>
<accession>A0A2H0RLS7</accession>
<organism evidence="8 9">
    <name type="scientific">Candidatus Uhrbacteria bacterium CG10_big_fil_rev_8_21_14_0_10_50_16</name>
    <dbReference type="NCBI Taxonomy" id="1975039"/>
    <lineage>
        <taxon>Bacteria</taxon>
        <taxon>Candidatus Uhriibacteriota</taxon>
    </lineage>
</organism>
<dbReference type="EMBL" id="PCYM01000006">
    <property type="protein sequence ID" value="PIR47420.1"/>
    <property type="molecule type" value="Genomic_DNA"/>
</dbReference>
<dbReference type="InterPro" id="IPR044068">
    <property type="entry name" value="CB"/>
</dbReference>
<dbReference type="GO" id="GO:0006310">
    <property type="term" value="P:DNA recombination"/>
    <property type="evidence" value="ECO:0007669"/>
    <property type="project" value="UniProtKB-KW"/>
</dbReference>
<evidence type="ECO:0000313" key="8">
    <source>
        <dbReference type="EMBL" id="PIR47420.1"/>
    </source>
</evidence>
<dbReference type="Gene3D" id="1.10.443.10">
    <property type="entry name" value="Intergrase catalytic core"/>
    <property type="match status" value="1"/>
</dbReference>
<dbReference type="NCBIfam" id="NF040815">
    <property type="entry name" value="recomb_XerA_Arch"/>
    <property type="match status" value="1"/>
</dbReference>
<feature type="domain" description="Core-binding (CB)" evidence="7">
    <location>
        <begin position="4"/>
        <end position="94"/>
    </location>
</feature>
<feature type="domain" description="Tyr recombinase" evidence="6">
    <location>
        <begin position="114"/>
        <end position="300"/>
    </location>
</feature>
<comment type="similarity">
    <text evidence="1">Belongs to the 'phage' integrase family.</text>
</comment>
<keyword evidence="2" id="KW-0229">DNA integration</keyword>
<sequence length="309" mass="35801">MATSKTEILLLDFFEHLEIEKGRSARTLRNYDFYLRRFFTWAHWPAPGDITLEKVRKFRVWLNREIHGRDQEAPKATTQNYHLIALRSFLKYLAKRDIKSLAAEKIELAKHPDRQVEFLEEDELIRLLDIPKRGKGLVSLRDSAILETLFSTGLRVSELARLEIDHVNLKRDEFTVTGKGGKRRIVFLSERARDAIKVYLSRRADTAPFLFVSHDRAKAGRDVDQGLTPRSIQRTVDGYARKAGITKHVSPHTMRHTFATDLLRGGADIRSVQAMLGHASITTTQIYTHITNNHLRDIHKKHHDKKRKK</sequence>
<dbReference type="GO" id="GO:0003677">
    <property type="term" value="F:DNA binding"/>
    <property type="evidence" value="ECO:0007669"/>
    <property type="project" value="UniProtKB-UniRule"/>
</dbReference>
<dbReference type="InterPro" id="IPR004107">
    <property type="entry name" value="Integrase_SAM-like_N"/>
</dbReference>
<comment type="caution">
    <text evidence="8">The sequence shown here is derived from an EMBL/GenBank/DDBJ whole genome shotgun (WGS) entry which is preliminary data.</text>
</comment>
<evidence type="ECO:0000256" key="5">
    <source>
        <dbReference type="PROSITE-ProRule" id="PRU01248"/>
    </source>
</evidence>
<dbReference type="PANTHER" id="PTHR30349">
    <property type="entry name" value="PHAGE INTEGRASE-RELATED"/>
    <property type="match status" value="1"/>
</dbReference>
<dbReference type="Pfam" id="PF00589">
    <property type="entry name" value="Phage_integrase"/>
    <property type="match status" value="1"/>
</dbReference>
<dbReference type="PROSITE" id="PS51898">
    <property type="entry name" value="TYR_RECOMBINASE"/>
    <property type="match status" value="1"/>
</dbReference>
<dbReference type="SUPFAM" id="SSF56349">
    <property type="entry name" value="DNA breaking-rejoining enzymes"/>
    <property type="match status" value="1"/>
</dbReference>
<proteinExistence type="inferred from homology"/>
<dbReference type="AlphaFoldDB" id="A0A2H0RLS7"/>
<name>A0A2H0RLS7_9BACT</name>
<evidence type="ECO:0000313" key="9">
    <source>
        <dbReference type="Proteomes" id="UP000230084"/>
    </source>
</evidence>
<dbReference type="InterPro" id="IPR011010">
    <property type="entry name" value="DNA_brk_join_enz"/>
</dbReference>
<keyword evidence="3 5" id="KW-0238">DNA-binding</keyword>